<dbReference type="EMBL" id="MK500567">
    <property type="protein sequence ID" value="QBK92087.1"/>
    <property type="molecule type" value="Genomic_DNA"/>
</dbReference>
<accession>A0A481Z8H8</accession>
<organism evidence="1">
    <name type="scientific">Pithovirus LCPAC304</name>
    <dbReference type="NCBI Taxonomy" id="2506594"/>
    <lineage>
        <taxon>Viruses</taxon>
        <taxon>Pithoviruses</taxon>
    </lineage>
</organism>
<proteinExistence type="predicted"/>
<protein>
    <submittedName>
        <fullName evidence="1">Uncharacterized protein</fullName>
    </submittedName>
</protein>
<name>A0A481Z8H8_9VIRU</name>
<sequence length="167" mass="19501">MKIIEEMDYRTIIRFCQTSTEFREYCSNPIIKPIIERKRTENLAGSVTYYADEDMATVAIFLRDTLSNQTFQVSWSLTFSLDELEDILNTFDFDSSDEEFSVNFDEGHLYYQPDSPHTLLYYANVFTIGVNKILFVRLLEEYEKLSRDGTGGDVYVRTDGSVDKVLW</sequence>
<evidence type="ECO:0000313" key="1">
    <source>
        <dbReference type="EMBL" id="QBK92087.1"/>
    </source>
</evidence>
<reference evidence="1" key="1">
    <citation type="journal article" date="2019" name="MBio">
        <title>Virus Genomes from Deep Sea Sediments Expand the Ocean Megavirome and Support Independent Origins of Viral Gigantism.</title>
        <authorList>
            <person name="Backstrom D."/>
            <person name="Yutin N."/>
            <person name="Jorgensen S.L."/>
            <person name="Dharamshi J."/>
            <person name="Homa F."/>
            <person name="Zaremba-Niedwiedzka K."/>
            <person name="Spang A."/>
            <person name="Wolf Y.I."/>
            <person name="Koonin E.V."/>
            <person name="Ettema T.J."/>
        </authorList>
    </citation>
    <scope>NUCLEOTIDE SEQUENCE</scope>
</reference>
<gene>
    <name evidence="1" type="ORF">LCPAC304_04340</name>
</gene>